<name>A0A6J5RAW1_9CAUD</name>
<gene>
    <name evidence="1" type="ORF">UFOVP1244_129</name>
</gene>
<accession>A0A6J5RAW1</accession>
<dbReference type="EMBL" id="LR797181">
    <property type="protein sequence ID" value="CAB4192922.1"/>
    <property type="molecule type" value="Genomic_DNA"/>
</dbReference>
<organism evidence="1">
    <name type="scientific">uncultured Caudovirales phage</name>
    <dbReference type="NCBI Taxonomy" id="2100421"/>
    <lineage>
        <taxon>Viruses</taxon>
        <taxon>Duplodnaviria</taxon>
        <taxon>Heunggongvirae</taxon>
        <taxon>Uroviricota</taxon>
        <taxon>Caudoviricetes</taxon>
        <taxon>Peduoviridae</taxon>
        <taxon>Maltschvirus</taxon>
        <taxon>Maltschvirus maltsch</taxon>
    </lineage>
</organism>
<proteinExistence type="predicted"/>
<reference evidence="1" key="1">
    <citation type="submission" date="2020-05" db="EMBL/GenBank/DDBJ databases">
        <authorList>
            <person name="Chiriac C."/>
            <person name="Salcher M."/>
            <person name="Ghai R."/>
            <person name="Kavagutti S V."/>
        </authorList>
    </citation>
    <scope>NUCLEOTIDE SEQUENCE</scope>
</reference>
<evidence type="ECO:0000313" key="1">
    <source>
        <dbReference type="EMBL" id="CAB4192922.1"/>
    </source>
</evidence>
<sequence length="72" mass="8262">MARSRIIDEYMNEPVEFGGFILRRCDVYRALVQDGWEAKMADKYAFGYAQRAVAGDPISIEEMIEEIRLVGT</sequence>
<protein>
    <submittedName>
        <fullName evidence="1">Uncharacterized protein</fullName>
    </submittedName>
</protein>